<sequence>MKSRVTRRAHQDLIREMRCTRTRVYPVATQGLFNSRCFENVVEWLRVHPGKELDVVECMVVEDGYPILHYLVRDVRTGQLQEVTLGWRIVNCEVYLLRTVDKADHLRIHDEFDRSLYYWASRFVHPLWRKLLGITRIC</sequence>
<dbReference type="KEGG" id="vg:79585774"/>
<dbReference type="GeneID" id="79585774"/>
<evidence type="ECO:0000313" key="2">
    <source>
        <dbReference type="Proteomes" id="UP001056518"/>
    </source>
</evidence>
<proteinExistence type="predicted"/>
<reference evidence="1" key="1">
    <citation type="submission" date="2022-03" db="EMBL/GenBank/DDBJ databases">
        <authorList>
            <person name="Xu M."/>
        </authorList>
    </citation>
    <scope>NUCLEOTIDE SEQUENCE</scope>
</reference>
<organism evidence="1 2">
    <name type="scientific">Stenotrophomonas phage A1432</name>
    <dbReference type="NCBI Taxonomy" id="2930315"/>
    <lineage>
        <taxon>Viruses</taxon>
        <taxon>Duplodnaviria</taxon>
        <taxon>Heunggongvirae</taxon>
        <taxon>Uroviricota</taxon>
        <taxon>Caudoviricetes</taxon>
        <taxon>Mesyanzhinovviridae</taxon>
        <taxon>Bradleyvirinae</taxon>
        <taxon>Ghuizhouvirus</taxon>
        <taxon>Ghuizhouvirus A1432</taxon>
    </lineage>
</organism>
<dbReference type="EMBL" id="ON005621">
    <property type="protein sequence ID" value="UTC27948.1"/>
    <property type="molecule type" value="Genomic_DNA"/>
</dbReference>
<keyword evidence="2" id="KW-1185">Reference proteome</keyword>
<dbReference type="Proteomes" id="UP001056518">
    <property type="component" value="Segment"/>
</dbReference>
<evidence type="ECO:0000313" key="1">
    <source>
        <dbReference type="EMBL" id="UTC27948.1"/>
    </source>
</evidence>
<accession>A0A9E7N2Q2</accession>
<dbReference type="RefSeq" id="YP_010738403.1">
    <property type="nucleotide sequence ID" value="NC_073027.1"/>
</dbReference>
<name>A0A9E7N2Q2_9CAUD</name>
<protein>
    <submittedName>
        <fullName evidence="1">Uncharacterized protein</fullName>
    </submittedName>
</protein>